<organism evidence="1 2">
    <name type="scientific">Staphylococcus aureus</name>
    <dbReference type="NCBI Taxonomy" id="1280"/>
    <lineage>
        <taxon>Bacteria</taxon>
        <taxon>Bacillati</taxon>
        <taxon>Bacillota</taxon>
        <taxon>Bacilli</taxon>
        <taxon>Bacillales</taxon>
        <taxon>Staphylococcaceae</taxon>
        <taxon>Staphylococcus</taxon>
    </lineage>
</organism>
<dbReference type="Proteomes" id="UP001200271">
    <property type="component" value="Unassembled WGS sequence"/>
</dbReference>
<reference evidence="1" key="1">
    <citation type="journal article" date="2021" name="Front Med (Lausanne)">
        <title>The Prevalence and Determinants of Fusidic Acid Resistance Among Methicillin-Resistant Staphylococcus aureus Clinical Isolates in China.</title>
        <authorList>
            <person name="Zhao H."/>
            <person name="Wang X."/>
            <person name="Wang B."/>
            <person name="Xu Y."/>
            <person name="Rao L."/>
            <person name="Wan B."/>
            <person name="Guo Y."/>
            <person name="Wu X."/>
            <person name="Yu J."/>
            <person name="Chen L."/>
            <person name="Li M."/>
            <person name="Yu F."/>
        </authorList>
    </citation>
    <scope>NUCLEOTIDE SEQUENCE</scope>
    <source>
        <strain evidence="1">NC-4</strain>
    </source>
</reference>
<dbReference type="RefSeq" id="WP_001270698.1">
    <property type="nucleotide sequence ID" value="NZ_CP047321.1"/>
</dbReference>
<accession>A0AAW4YA17</accession>
<sequence length="104" mass="12276">MRYSERVDLVVEEVSKYNPLTKKKEVTQKNYSNLPCNVNRLSRERTQLDFGEMAKDVSVVRLPKQLKFEPTYVLLKGRKYKVMDIRVYDHSTSLFISEVLFNAI</sequence>
<dbReference type="EMBL" id="JAIUEN010000089">
    <property type="protein sequence ID" value="MCE3362875.1"/>
    <property type="molecule type" value="Genomic_DNA"/>
</dbReference>
<evidence type="ECO:0000313" key="2">
    <source>
        <dbReference type="Proteomes" id="UP001200271"/>
    </source>
</evidence>
<name>A0AAW4YA17_STAAU</name>
<gene>
    <name evidence="1" type="ORF">LB359_11100</name>
</gene>
<protein>
    <recommendedName>
        <fullName evidence="3">Phage protein</fullName>
    </recommendedName>
</protein>
<comment type="caution">
    <text evidence="1">The sequence shown here is derived from an EMBL/GenBank/DDBJ whole genome shotgun (WGS) entry which is preliminary data.</text>
</comment>
<evidence type="ECO:0000313" key="1">
    <source>
        <dbReference type="EMBL" id="MCE3362875.1"/>
    </source>
</evidence>
<reference evidence="1" key="2">
    <citation type="submission" date="2023-08" db="EMBL/GenBank/DDBJ databases">
        <authorList>
            <person name="Zhao H."/>
            <person name="Wang X."/>
        </authorList>
    </citation>
    <scope>NUCLEOTIDE SEQUENCE</scope>
    <source>
        <strain evidence="1">NC-4</strain>
    </source>
</reference>
<proteinExistence type="predicted"/>
<dbReference type="AlphaFoldDB" id="A0AAW4YA17"/>
<evidence type="ECO:0008006" key="3">
    <source>
        <dbReference type="Google" id="ProtNLM"/>
    </source>
</evidence>